<dbReference type="RefSeq" id="WP_015061700.1">
    <property type="nucleotide sequence ID" value="NC_019326.1"/>
</dbReference>
<reference evidence="3" key="1">
    <citation type="submission" date="2012-01" db="EMBL/GenBank/DDBJ databases">
        <authorList>
            <person name="Summers A.O."/>
            <person name="Wireman J."/>
            <person name="Sale K."/>
        </authorList>
    </citation>
    <scope>NUCLEOTIDE SEQUENCE</scope>
    <source>
        <strain evidence="3">31-32</strain>
        <plasmid evidence="3">p3132-53</plasmid>
    </source>
</reference>
<evidence type="ECO:0000313" key="3">
    <source>
        <dbReference type="EMBL" id="AFK88707.1"/>
    </source>
</evidence>
<evidence type="ECO:0000256" key="2">
    <source>
        <dbReference type="SAM" id="MobiDB-lite"/>
    </source>
</evidence>
<proteinExistence type="predicted"/>
<evidence type="ECO:0008006" key="4">
    <source>
        <dbReference type="Google" id="ProtNLM"/>
    </source>
</evidence>
<dbReference type="EMBL" id="JQ418520">
    <property type="protein sequence ID" value="AFK88707.1"/>
    <property type="molecule type" value="Genomic_DNA"/>
</dbReference>
<evidence type="ECO:0000256" key="1">
    <source>
        <dbReference type="SAM" id="Coils"/>
    </source>
</evidence>
<geneLocation type="plasmid" evidence="3">
    <name>p3132-53</name>
</geneLocation>
<organism evidence="3">
    <name type="scientific">Arthrobacter sp. 31.31</name>
    <dbReference type="NCBI Taxonomy" id="347202"/>
    <lineage>
        <taxon>Bacteria</taxon>
        <taxon>Bacillati</taxon>
        <taxon>Actinomycetota</taxon>
        <taxon>Actinomycetes</taxon>
        <taxon>Micrococcales</taxon>
        <taxon>Micrococcaceae</taxon>
        <taxon>Arthrobacter</taxon>
    </lineage>
</organism>
<dbReference type="InterPro" id="IPR021944">
    <property type="entry name" value="DUF3560"/>
</dbReference>
<keyword evidence="1" id="KW-0175">Coiled coil</keyword>
<feature type="coiled-coil region" evidence="1">
    <location>
        <begin position="148"/>
        <end position="250"/>
    </location>
</feature>
<dbReference type="Pfam" id="PF12083">
    <property type="entry name" value="DUF3560"/>
    <property type="match status" value="1"/>
</dbReference>
<accession>I3VZD0</accession>
<dbReference type="AlphaFoldDB" id="I3VZD0"/>
<sequence>MTIITHTREAGTLIEGTAKGDGSSTILKAAGWRWSRNLGTWYVPHTRDSAARRHLINDTAEQLREAGFAVEIEINDTARPAATVEQDKAQRAGERAEALAARAERRESAAEHAQQLARAADGRLPEGGEPIKIGHHSESRHRNAIARANRATRRAIAADQEAKQAAEQADTAALATIRRYNPVTVANRLETLGADLRRAERQLNGHTRTLYMTGDIRYVEASEPAQGDYAERLQARIQELRDQISYWEGVRAEQIAAGMAGNYGPETITKGDQVKFRGSWYEVRRVNRKSVTIPSMVGGSWTDTVSYHELSGHQPKAF</sequence>
<name>I3VZD0_9MICC</name>
<protein>
    <recommendedName>
        <fullName evidence="4">DUF3560 domain-containing protein</fullName>
    </recommendedName>
</protein>
<keyword evidence="3" id="KW-0614">Plasmid</keyword>
<feature type="region of interest" description="Disordered" evidence="2">
    <location>
        <begin position="105"/>
        <end position="141"/>
    </location>
</feature>